<name>A0AB73A8P8_ENTFC</name>
<dbReference type="EMBL" id="ATIT01000094">
    <property type="protein sequence ID" value="EPI11916.1"/>
    <property type="molecule type" value="Genomic_DNA"/>
</dbReference>
<gene>
    <name evidence="1" type="ORF">D356_01792</name>
</gene>
<dbReference type="Proteomes" id="UP000014622">
    <property type="component" value="Unassembled WGS sequence"/>
</dbReference>
<sequence length="41" mass="4546">MACATIDRLCLIEKNNCSIIERNTIMGAKTNSLALILFSME</sequence>
<accession>A0AB73A8P8</accession>
<organism evidence="1 2">
    <name type="scientific">Enterococcus faecium SD2A-2</name>
    <dbReference type="NCBI Taxonomy" id="1244154"/>
    <lineage>
        <taxon>Bacteria</taxon>
        <taxon>Bacillati</taxon>
        <taxon>Bacillota</taxon>
        <taxon>Bacilli</taxon>
        <taxon>Lactobacillales</taxon>
        <taxon>Enterococcaceae</taxon>
        <taxon>Enterococcus</taxon>
    </lineage>
</organism>
<dbReference type="AlphaFoldDB" id="A0AB73A8P8"/>
<reference evidence="1 2" key="1">
    <citation type="submission" date="2013-06" db="EMBL/GenBank/DDBJ databases">
        <authorList>
            <person name="Weinstock G."/>
            <person name="Sodergren E."/>
            <person name="Lobos E.A."/>
            <person name="Fulton L."/>
            <person name="Fulton R."/>
            <person name="Courtney L."/>
            <person name="Fronick C."/>
            <person name="O'Laughlin M."/>
            <person name="Godfrey J."/>
            <person name="Wilson R.M."/>
            <person name="Miner T."/>
            <person name="Farmer C."/>
            <person name="Delehaunty K."/>
            <person name="Cordes M."/>
            <person name="Minx P."/>
            <person name="Tomlinson C."/>
            <person name="Chen J."/>
            <person name="Wollam A."/>
            <person name="Pepin K.H."/>
            <person name="Bhonagiri V."/>
            <person name="Zhang X."/>
            <person name="Warren W."/>
            <person name="Mitreva M."/>
            <person name="Mardis E.R."/>
            <person name="Wilson R.K."/>
        </authorList>
    </citation>
    <scope>NUCLEOTIDE SEQUENCE [LARGE SCALE GENOMIC DNA]</scope>
    <source>
        <strain evidence="1 2">SD2A-2</strain>
    </source>
</reference>
<evidence type="ECO:0000313" key="2">
    <source>
        <dbReference type="Proteomes" id="UP000014622"/>
    </source>
</evidence>
<evidence type="ECO:0000313" key="1">
    <source>
        <dbReference type="EMBL" id="EPI11916.1"/>
    </source>
</evidence>
<comment type="caution">
    <text evidence="1">The sequence shown here is derived from an EMBL/GenBank/DDBJ whole genome shotgun (WGS) entry which is preliminary data.</text>
</comment>
<protein>
    <submittedName>
        <fullName evidence="1">Uncharacterized protein</fullName>
    </submittedName>
</protein>
<proteinExistence type="predicted"/>